<dbReference type="InParanoid" id="A0A165ZMM5"/>
<evidence type="ECO:0000313" key="2">
    <source>
        <dbReference type="Proteomes" id="UP000077266"/>
    </source>
</evidence>
<evidence type="ECO:0000313" key="1">
    <source>
        <dbReference type="EMBL" id="KZV84129.1"/>
    </source>
</evidence>
<organism evidence="1 2">
    <name type="scientific">Exidia glandulosa HHB12029</name>
    <dbReference type="NCBI Taxonomy" id="1314781"/>
    <lineage>
        <taxon>Eukaryota</taxon>
        <taxon>Fungi</taxon>
        <taxon>Dikarya</taxon>
        <taxon>Basidiomycota</taxon>
        <taxon>Agaricomycotina</taxon>
        <taxon>Agaricomycetes</taxon>
        <taxon>Auriculariales</taxon>
        <taxon>Exidiaceae</taxon>
        <taxon>Exidia</taxon>
    </lineage>
</organism>
<name>A0A165ZMM5_EXIGL</name>
<dbReference type="EMBL" id="KV426240">
    <property type="protein sequence ID" value="KZV84129.1"/>
    <property type="molecule type" value="Genomic_DNA"/>
</dbReference>
<dbReference type="Proteomes" id="UP000077266">
    <property type="component" value="Unassembled WGS sequence"/>
</dbReference>
<protein>
    <recommendedName>
        <fullName evidence="3">F-box domain-containing protein</fullName>
    </recommendedName>
</protein>
<proteinExistence type="predicted"/>
<keyword evidence="2" id="KW-1185">Reference proteome</keyword>
<sequence>MKCTMDISPLARFTELMSLNYDIDYDAADSDFSGLLPADSLPCLRVVRVVNGWALFKKLADSRLPMLEEVSVYGTRLDLPPEFMVAHGQQLRCLSLSAATSQLFPACPKLETFEILTAVRYHSHQMCCDAYVECVSMRSLLSLWPLSRPVIRRCRSSSSTG</sequence>
<reference evidence="1 2" key="1">
    <citation type="journal article" date="2016" name="Mol. Biol. Evol.">
        <title>Comparative Genomics of Early-Diverging Mushroom-Forming Fungi Provides Insights into the Origins of Lignocellulose Decay Capabilities.</title>
        <authorList>
            <person name="Nagy L.G."/>
            <person name="Riley R."/>
            <person name="Tritt A."/>
            <person name="Adam C."/>
            <person name="Daum C."/>
            <person name="Floudas D."/>
            <person name="Sun H."/>
            <person name="Yadav J.S."/>
            <person name="Pangilinan J."/>
            <person name="Larsson K.H."/>
            <person name="Matsuura K."/>
            <person name="Barry K."/>
            <person name="Labutti K."/>
            <person name="Kuo R."/>
            <person name="Ohm R.A."/>
            <person name="Bhattacharya S.S."/>
            <person name="Shirouzu T."/>
            <person name="Yoshinaga Y."/>
            <person name="Martin F.M."/>
            <person name="Grigoriev I.V."/>
            <person name="Hibbett D.S."/>
        </authorList>
    </citation>
    <scope>NUCLEOTIDE SEQUENCE [LARGE SCALE GENOMIC DNA]</scope>
    <source>
        <strain evidence="1 2">HHB12029</strain>
    </source>
</reference>
<dbReference type="AlphaFoldDB" id="A0A165ZMM5"/>
<accession>A0A165ZMM5</accession>
<gene>
    <name evidence="1" type="ORF">EXIGLDRAFT_297984</name>
</gene>
<evidence type="ECO:0008006" key="3">
    <source>
        <dbReference type="Google" id="ProtNLM"/>
    </source>
</evidence>